<dbReference type="PROSITE" id="PS01351">
    <property type="entry name" value="MAPK"/>
    <property type="match status" value="1"/>
</dbReference>
<evidence type="ECO:0000256" key="6">
    <source>
        <dbReference type="ARBA" id="ARBA00022840"/>
    </source>
</evidence>
<dbReference type="InterPro" id="IPR050117">
    <property type="entry name" value="MAPK"/>
</dbReference>
<sequence>MFDGTPSQTRWDFIADRYEPQYDLGQGAYGVVCAARHKQTGRDVAIKKVVKVFEKSMLAKRALREIKLLGHFHGHQNITGLWDMDISDTVNFNEIYLVQDLMEADLHQIIYSDQSLSDPHLQYFMYQLCRGLKYIHSANVLHRDLKPSNLLVNADCELKICDFGLARGLAGGAEDSGFLTEYVATRWYRAPEIMLRARTYTKAIDMWSVGCIFAELLGARVLFKGTDYVDQLNQIINVLGTPDDPVALAQMASERSQVYIRSLPKKIKIPWNYLFPHATPEALAFLEELLKFDPSKRMTVEHALAHPYLEAYHNLECEPSHPHAFDFGFESLDSIEDMKGVIAQEVLEYKKRGSMANTQHSGDTPAKPKESYESNSFFLLF</sequence>
<dbReference type="Proteomes" id="UP000320333">
    <property type="component" value="Unassembled WGS sequence"/>
</dbReference>
<dbReference type="Pfam" id="PF00069">
    <property type="entry name" value="Pkinase"/>
    <property type="match status" value="1"/>
</dbReference>
<evidence type="ECO:0000256" key="7">
    <source>
        <dbReference type="PROSITE-ProRule" id="PRU10141"/>
    </source>
</evidence>
<evidence type="ECO:0000313" key="11">
    <source>
        <dbReference type="EMBL" id="TPX40571.1"/>
    </source>
</evidence>
<keyword evidence="4 7" id="KW-0547">Nucleotide-binding</keyword>
<dbReference type="SMART" id="SM00220">
    <property type="entry name" value="S_TKc"/>
    <property type="match status" value="1"/>
</dbReference>
<dbReference type="PROSITE" id="PS50011">
    <property type="entry name" value="PROTEIN_KINASE_DOM"/>
    <property type="match status" value="1"/>
</dbReference>
<proteinExistence type="inferred from homology"/>
<evidence type="ECO:0000313" key="12">
    <source>
        <dbReference type="Proteomes" id="UP000320333"/>
    </source>
</evidence>
<dbReference type="PROSITE" id="PS00108">
    <property type="entry name" value="PROTEIN_KINASE_ST"/>
    <property type="match status" value="1"/>
</dbReference>
<dbReference type="EMBL" id="QEAP01001812">
    <property type="protein sequence ID" value="TPX40571.1"/>
    <property type="molecule type" value="Genomic_DNA"/>
</dbReference>
<dbReference type="InterPro" id="IPR000719">
    <property type="entry name" value="Prot_kinase_dom"/>
</dbReference>
<dbReference type="InterPro" id="IPR003527">
    <property type="entry name" value="MAP_kinase_CS"/>
</dbReference>
<feature type="domain" description="Protein kinase" evidence="10">
    <location>
        <begin position="18"/>
        <end position="309"/>
    </location>
</feature>
<reference evidence="11 12" key="1">
    <citation type="journal article" date="2019" name="Sci. Rep.">
        <title>Comparative genomics of chytrid fungi reveal insights into the obligate biotrophic and pathogenic lifestyle of Synchytrium endobioticum.</title>
        <authorList>
            <person name="van de Vossenberg B.T.L.H."/>
            <person name="Warris S."/>
            <person name="Nguyen H.D.T."/>
            <person name="van Gent-Pelzer M.P.E."/>
            <person name="Joly D.L."/>
            <person name="van de Geest H.C."/>
            <person name="Bonants P.J.M."/>
            <person name="Smith D.S."/>
            <person name="Levesque C.A."/>
            <person name="van der Lee T.A.J."/>
        </authorList>
    </citation>
    <scope>NUCLEOTIDE SEQUENCE [LARGE SCALE GENOMIC DNA]</scope>
    <source>
        <strain evidence="11 12">CBS 675.73</strain>
    </source>
</reference>
<evidence type="ECO:0000256" key="5">
    <source>
        <dbReference type="ARBA" id="ARBA00022777"/>
    </source>
</evidence>
<comment type="cofactor">
    <cofactor evidence="9">
        <name>Mg(2+)</name>
        <dbReference type="ChEBI" id="CHEBI:18420"/>
    </cofactor>
</comment>
<dbReference type="Gene3D" id="3.30.200.20">
    <property type="entry name" value="Phosphorylase Kinase, domain 1"/>
    <property type="match status" value="1"/>
</dbReference>
<dbReference type="FunFam" id="1.10.510.10:FF:000013">
    <property type="entry name" value="Mitogen-activated protein kinase"/>
    <property type="match status" value="1"/>
</dbReference>
<evidence type="ECO:0000256" key="2">
    <source>
        <dbReference type="ARBA" id="ARBA00022527"/>
    </source>
</evidence>
<evidence type="ECO:0000256" key="3">
    <source>
        <dbReference type="ARBA" id="ARBA00022679"/>
    </source>
</evidence>
<protein>
    <recommendedName>
        <fullName evidence="1 9">Mitogen-activated protein kinase</fullName>
        <ecNumber evidence="1 9">2.7.11.24</ecNumber>
    </recommendedName>
</protein>
<dbReference type="AlphaFoldDB" id="A0A507CN67"/>
<dbReference type="SUPFAM" id="SSF56112">
    <property type="entry name" value="Protein kinase-like (PK-like)"/>
    <property type="match status" value="1"/>
</dbReference>
<dbReference type="PROSITE" id="PS00107">
    <property type="entry name" value="PROTEIN_KINASE_ATP"/>
    <property type="match status" value="1"/>
</dbReference>
<name>A0A507CN67_9FUNG</name>
<dbReference type="OrthoDB" id="192887at2759"/>
<comment type="catalytic activity">
    <reaction evidence="9">
        <text>L-threonyl-[protein] + ATP = O-phospho-L-threonyl-[protein] + ADP + H(+)</text>
        <dbReference type="Rhea" id="RHEA:46608"/>
        <dbReference type="Rhea" id="RHEA-COMP:11060"/>
        <dbReference type="Rhea" id="RHEA-COMP:11605"/>
        <dbReference type="ChEBI" id="CHEBI:15378"/>
        <dbReference type="ChEBI" id="CHEBI:30013"/>
        <dbReference type="ChEBI" id="CHEBI:30616"/>
        <dbReference type="ChEBI" id="CHEBI:61977"/>
        <dbReference type="ChEBI" id="CHEBI:456216"/>
        <dbReference type="EC" id="2.7.11.24"/>
    </reaction>
</comment>
<comment type="activity regulation">
    <text evidence="9">Activated by threonine and tyrosine phosphorylation.</text>
</comment>
<comment type="similarity">
    <text evidence="9">Belongs to the protein kinase superfamily. Ser/Thr protein kinase family. MAP kinase subfamily.</text>
</comment>
<dbReference type="PANTHER" id="PTHR24055">
    <property type="entry name" value="MITOGEN-ACTIVATED PROTEIN KINASE"/>
    <property type="match status" value="1"/>
</dbReference>
<keyword evidence="5 9" id="KW-0418">Kinase</keyword>
<evidence type="ECO:0000256" key="8">
    <source>
        <dbReference type="RuleBase" id="RU000304"/>
    </source>
</evidence>
<dbReference type="InterPro" id="IPR017441">
    <property type="entry name" value="Protein_kinase_ATP_BS"/>
</dbReference>
<dbReference type="EC" id="2.7.11.24" evidence="1 9"/>
<evidence type="ECO:0000256" key="9">
    <source>
        <dbReference type="RuleBase" id="RU361165"/>
    </source>
</evidence>
<comment type="caution">
    <text evidence="11">The sequence shown here is derived from an EMBL/GenBank/DDBJ whole genome shotgun (WGS) entry which is preliminary data.</text>
</comment>
<dbReference type="STRING" id="246404.A0A507CN67"/>
<gene>
    <name evidence="11" type="ORF">CcCBS67573_g10617</name>
</gene>
<keyword evidence="3 9" id="KW-0808">Transferase</keyword>
<keyword evidence="12" id="KW-1185">Reference proteome</keyword>
<dbReference type="InterPro" id="IPR011009">
    <property type="entry name" value="Kinase-like_dom_sf"/>
</dbReference>
<keyword evidence="9" id="KW-0460">Magnesium</keyword>
<evidence type="ECO:0000259" key="10">
    <source>
        <dbReference type="PROSITE" id="PS50011"/>
    </source>
</evidence>
<dbReference type="InterPro" id="IPR008271">
    <property type="entry name" value="Ser/Thr_kinase_AS"/>
</dbReference>
<keyword evidence="2 8" id="KW-0723">Serine/threonine-protein kinase</keyword>
<evidence type="ECO:0000256" key="4">
    <source>
        <dbReference type="ARBA" id="ARBA00022741"/>
    </source>
</evidence>
<organism evidence="11 12">
    <name type="scientific">Chytriomyces confervae</name>
    <dbReference type="NCBI Taxonomy" id="246404"/>
    <lineage>
        <taxon>Eukaryota</taxon>
        <taxon>Fungi</taxon>
        <taxon>Fungi incertae sedis</taxon>
        <taxon>Chytridiomycota</taxon>
        <taxon>Chytridiomycota incertae sedis</taxon>
        <taxon>Chytridiomycetes</taxon>
        <taxon>Chytridiales</taxon>
        <taxon>Chytriomycetaceae</taxon>
        <taxon>Chytriomyces</taxon>
    </lineage>
</organism>
<accession>A0A507CN67</accession>
<evidence type="ECO:0000256" key="1">
    <source>
        <dbReference type="ARBA" id="ARBA00012411"/>
    </source>
</evidence>
<feature type="binding site" evidence="7">
    <location>
        <position position="48"/>
    </location>
    <ligand>
        <name>ATP</name>
        <dbReference type="ChEBI" id="CHEBI:30616"/>
    </ligand>
</feature>
<keyword evidence="6 7" id="KW-0067">ATP-binding</keyword>
<dbReference type="GO" id="GO:0005524">
    <property type="term" value="F:ATP binding"/>
    <property type="evidence" value="ECO:0007669"/>
    <property type="project" value="UniProtKB-UniRule"/>
</dbReference>
<dbReference type="GO" id="GO:0004707">
    <property type="term" value="F:MAP kinase activity"/>
    <property type="evidence" value="ECO:0007669"/>
    <property type="project" value="UniProtKB-EC"/>
</dbReference>
<dbReference type="Gene3D" id="1.10.510.10">
    <property type="entry name" value="Transferase(Phosphotransferase) domain 1"/>
    <property type="match status" value="1"/>
</dbReference>